<evidence type="ECO:0000256" key="1">
    <source>
        <dbReference type="SAM" id="MobiDB-lite"/>
    </source>
</evidence>
<dbReference type="PANTHER" id="PTHR34046">
    <property type="entry name" value="OS06G0218800 PROTEIN"/>
    <property type="match status" value="1"/>
</dbReference>
<name>A0A8S0TAS2_OLEEU</name>
<dbReference type="AlphaFoldDB" id="A0A8S0TAS2"/>
<feature type="region of interest" description="Disordered" evidence="1">
    <location>
        <begin position="34"/>
        <end position="54"/>
    </location>
</feature>
<evidence type="ECO:0000313" key="3">
    <source>
        <dbReference type="Proteomes" id="UP000594638"/>
    </source>
</evidence>
<dbReference type="Gramene" id="OE9A007517T1">
    <property type="protein sequence ID" value="OE9A007517C1"/>
    <property type="gene ID" value="OE9A007517"/>
</dbReference>
<organism evidence="2 3">
    <name type="scientific">Olea europaea subsp. europaea</name>
    <dbReference type="NCBI Taxonomy" id="158383"/>
    <lineage>
        <taxon>Eukaryota</taxon>
        <taxon>Viridiplantae</taxon>
        <taxon>Streptophyta</taxon>
        <taxon>Embryophyta</taxon>
        <taxon>Tracheophyta</taxon>
        <taxon>Spermatophyta</taxon>
        <taxon>Magnoliopsida</taxon>
        <taxon>eudicotyledons</taxon>
        <taxon>Gunneridae</taxon>
        <taxon>Pentapetalae</taxon>
        <taxon>asterids</taxon>
        <taxon>lamiids</taxon>
        <taxon>Lamiales</taxon>
        <taxon>Oleaceae</taxon>
        <taxon>Oleeae</taxon>
        <taxon>Olea</taxon>
    </lineage>
</organism>
<comment type="caution">
    <text evidence="2">The sequence shown here is derived from an EMBL/GenBank/DDBJ whole genome shotgun (WGS) entry which is preliminary data.</text>
</comment>
<evidence type="ECO:0000313" key="2">
    <source>
        <dbReference type="EMBL" id="CAA3000606.1"/>
    </source>
</evidence>
<accession>A0A8S0TAS2</accession>
<dbReference type="Proteomes" id="UP000594638">
    <property type="component" value="Unassembled WGS sequence"/>
</dbReference>
<proteinExistence type="predicted"/>
<dbReference type="OrthoDB" id="688136at2759"/>
<dbReference type="InterPro" id="IPR008004">
    <property type="entry name" value="OCTOPUS-like"/>
</dbReference>
<dbReference type="EMBL" id="CACTIH010005702">
    <property type="protein sequence ID" value="CAA3000606.1"/>
    <property type="molecule type" value="Genomic_DNA"/>
</dbReference>
<reference evidence="2 3" key="1">
    <citation type="submission" date="2019-12" db="EMBL/GenBank/DDBJ databases">
        <authorList>
            <person name="Alioto T."/>
            <person name="Alioto T."/>
            <person name="Gomez Garrido J."/>
        </authorList>
    </citation>
    <scope>NUCLEOTIDE SEQUENCE [LARGE SCALE GENOMIC DNA]</scope>
</reference>
<sequence>MEIPHPTSVLYIYLHENANIQFTKLKMESWRPKYRKSGKNKANVPCKKHPKHHQSPGVCSICLREKLSKLSTSSSSRSKVSSLSSSYLSSLSSSSNISSYSSPVNGSSFRAASVVRGSMSSLKSTGKEMLKKSRSMAFVFQRQKDIDNNGKNKSGFWSKLFHPRSKGLTHSRTARERVINGDI</sequence>
<protein>
    <submittedName>
        <fullName evidence="2">Uncharacterized protein</fullName>
    </submittedName>
</protein>
<keyword evidence="3" id="KW-1185">Reference proteome</keyword>
<dbReference type="Pfam" id="PF05340">
    <property type="entry name" value="DUF740"/>
    <property type="match status" value="1"/>
</dbReference>
<dbReference type="PANTHER" id="PTHR34046:SF7">
    <property type="entry name" value="DUF740 FAMILY PROTEIN"/>
    <property type="match status" value="1"/>
</dbReference>
<gene>
    <name evidence="2" type="ORF">OLEA9_A007517</name>
</gene>